<evidence type="ECO:0000313" key="11">
    <source>
        <dbReference type="Proteomes" id="UP001322277"/>
    </source>
</evidence>
<evidence type="ECO:0000256" key="5">
    <source>
        <dbReference type="ARBA" id="ARBA00023004"/>
    </source>
</evidence>
<evidence type="ECO:0000256" key="8">
    <source>
        <dbReference type="RuleBase" id="RU000461"/>
    </source>
</evidence>
<dbReference type="GO" id="GO:0004497">
    <property type="term" value="F:monooxygenase activity"/>
    <property type="evidence" value="ECO:0007669"/>
    <property type="project" value="UniProtKB-KW"/>
</dbReference>
<dbReference type="Gene3D" id="1.10.630.10">
    <property type="entry name" value="Cytochrome P450"/>
    <property type="match status" value="1"/>
</dbReference>
<dbReference type="CDD" id="cd11041">
    <property type="entry name" value="CYP503A1-like"/>
    <property type="match status" value="1"/>
</dbReference>
<evidence type="ECO:0000256" key="6">
    <source>
        <dbReference type="ARBA" id="ARBA00023033"/>
    </source>
</evidence>
<organism evidence="10 11">
    <name type="scientific">Colletotrichum destructivum</name>
    <dbReference type="NCBI Taxonomy" id="34406"/>
    <lineage>
        <taxon>Eukaryota</taxon>
        <taxon>Fungi</taxon>
        <taxon>Dikarya</taxon>
        <taxon>Ascomycota</taxon>
        <taxon>Pezizomycotina</taxon>
        <taxon>Sordariomycetes</taxon>
        <taxon>Hypocreomycetidae</taxon>
        <taxon>Glomerellales</taxon>
        <taxon>Glomerellaceae</taxon>
        <taxon>Colletotrichum</taxon>
        <taxon>Colletotrichum destructivum species complex</taxon>
    </lineage>
</organism>
<comment type="similarity">
    <text evidence="2 8">Belongs to the cytochrome P450 family.</text>
</comment>
<dbReference type="EMBL" id="CP137312">
    <property type="protein sequence ID" value="WQF88038.1"/>
    <property type="molecule type" value="Genomic_DNA"/>
</dbReference>
<evidence type="ECO:0000256" key="4">
    <source>
        <dbReference type="ARBA" id="ARBA00023002"/>
    </source>
</evidence>
<dbReference type="RefSeq" id="XP_062785259.1">
    <property type="nucleotide sequence ID" value="XM_062929208.1"/>
</dbReference>
<dbReference type="PANTHER" id="PTHR46206">
    <property type="entry name" value="CYTOCHROME P450"/>
    <property type="match status" value="1"/>
</dbReference>
<dbReference type="GO" id="GO:0016705">
    <property type="term" value="F:oxidoreductase activity, acting on paired donors, with incorporation or reduction of molecular oxygen"/>
    <property type="evidence" value="ECO:0007669"/>
    <property type="project" value="InterPro"/>
</dbReference>
<dbReference type="KEGG" id="cdet:87949552"/>
<keyword evidence="4 8" id="KW-0560">Oxidoreductase</keyword>
<dbReference type="PANTHER" id="PTHR46206:SF7">
    <property type="entry name" value="P450, PUTATIVE (EUROFUNG)-RELATED"/>
    <property type="match status" value="1"/>
</dbReference>
<keyword evidence="7 8" id="KW-0349">Heme</keyword>
<sequence length="521" mass="59182">MYQALPRIMAVDQRVAMALLAFAFLSLVWLVSRLFTGNSDLPLMGSEYGSSEKRRKAYLASAGAIYRKGLDLFRDKPYRLETADGERIVVPMSAMDELRRLPDDHLSMMDSVKEVPGHQSTETRYTGMTDVADLQFLAHVLRADLTPNLARMNLRLADEVSRTVDETIGACEDWTSQLMYRQLLRIVAIASGNTFLGPELCRRDEYVRSSISYTVDVFKAIAQIKKWPKYLRFIGRYFTPELKTIAVHRRNAEEFLLPVIQQRRARMAKGEEIPDDLLQWMTKKAKERGFTDVMLADAQLTLSMTAIHTTTMAIIDAMCELVIRPDLVNEIRDEVAGVLREHGGEFTANALFDMKLLDSVIRESQRHNADGKIRFNRIVLKPIVLKDGTVIPKGYTIEAPYAAFVNDARNYPEPDTFNPYRFVDLREGKAADPIGYKSTEQYQFVTVTKENMGFGYGRHSCPGRFFAANEIKMILAYIMVRYDMRMPGGGKEKHPNVGSGARSRKDPGAKIEFKKLPTPLF</sequence>
<reference evidence="11" key="1">
    <citation type="journal article" date="2023" name="bioRxiv">
        <title>Complete genome of the Medicago anthracnose fungus, Colletotrichum destructivum, reveals a mini-chromosome-like region within a core chromosome.</title>
        <authorList>
            <person name="Lapalu N."/>
            <person name="Simon A."/>
            <person name="Lu A."/>
            <person name="Plaumann P.-L."/>
            <person name="Amselem J."/>
            <person name="Pigne S."/>
            <person name="Auger A."/>
            <person name="Koch C."/>
            <person name="Dallery J.-F."/>
            <person name="O'Connell R.J."/>
        </authorList>
    </citation>
    <scope>NUCLEOTIDE SEQUENCE [LARGE SCALE GENOMIC DNA]</scope>
    <source>
        <strain evidence="11">CBS 520.97</strain>
    </source>
</reference>
<dbReference type="Pfam" id="PF00067">
    <property type="entry name" value="p450"/>
    <property type="match status" value="1"/>
</dbReference>
<evidence type="ECO:0000256" key="3">
    <source>
        <dbReference type="ARBA" id="ARBA00022723"/>
    </source>
</evidence>
<evidence type="ECO:0000313" key="10">
    <source>
        <dbReference type="EMBL" id="WQF88038.1"/>
    </source>
</evidence>
<dbReference type="SUPFAM" id="SSF48264">
    <property type="entry name" value="Cytochrome P450"/>
    <property type="match status" value="1"/>
</dbReference>
<keyword evidence="5 7" id="KW-0408">Iron</keyword>
<dbReference type="InterPro" id="IPR002403">
    <property type="entry name" value="Cyt_P450_E_grp-IV"/>
</dbReference>
<dbReference type="GO" id="GO:0020037">
    <property type="term" value="F:heme binding"/>
    <property type="evidence" value="ECO:0007669"/>
    <property type="project" value="InterPro"/>
</dbReference>
<proteinExistence type="inferred from homology"/>
<evidence type="ECO:0000256" key="7">
    <source>
        <dbReference type="PIRSR" id="PIRSR602403-1"/>
    </source>
</evidence>
<dbReference type="AlphaFoldDB" id="A0AAX4IY54"/>
<dbReference type="InterPro" id="IPR001128">
    <property type="entry name" value="Cyt_P450"/>
</dbReference>
<accession>A0AAX4IY54</accession>
<keyword evidence="6 8" id="KW-0503">Monooxygenase</keyword>
<keyword evidence="3 7" id="KW-0479">Metal-binding</keyword>
<dbReference type="PROSITE" id="PS00086">
    <property type="entry name" value="CYTOCHROME_P450"/>
    <property type="match status" value="1"/>
</dbReference>
<evidence type="ECO:0000256" key="1">
    <source>
        <dbReference type="ARBA" id="ARBA00001971"/>
    </source>
</evidence>
<gene>
    <name evidence="10" type="ORF">CDEST_13052</name>
</gene>
<dbReference type="GeneID" id="87949552"/>
<dbReference type="Proteomes" id="UP001322277">
    <property type="component" value="Chromosome 8"/>
</dbReference>
<keyword evidence="11" id="KW-1185">Reference proteome</keyword>
<protein>
    <submittedName>
        <fullName evidence="10">Cytochrome P450</fullName>
    </submittedName>
</protein>
<feature type="region of interest" description="Disordered" evidence="9">
    <location>
        <begin position="489"/>
        <end position="510"/>
    </location>
</feature>
<evidence type="ECO:0000256" key="9">
    <source>
        <dbReference type="SAM" id="MobiDB-lite"/>
    </source>
</evidence>
<dbReference type="GO" id="GO:0005506">
    <property type="term" value="F:iron ion binding"/>
    <property type="evidence" value="ECO:0007669"/>
    <property type="project" value="InterPro"/>
</dbReference>
<dbReference type="InterPro" id="IPR036396">
    <property type="entry name" value="Cyt_P450_sf"/>
</dbReference>
<name>A0AAX4IY54_9PEZI</name>
<dbReference type="InterPro" id="IPR017972">
    <property type="entry name" value="Cyt_P450_CS"/>
</dbReference>
<comment type="cofactor">
    <cofactor evidence="1 7">
        <name>heme</name>
        <dbReference type="ChEBI" id="CHEBI:30413"/>
    </cofactor>
</comment>
<dbReference type="PRINTS" id="PR00465">
    <property type="entry name" value="EP450IV"/>
</dbReference>
<feature type="binding site" description="axial binding residue" evidence="7">
    <location>
        <position position="461"/>
    </location>
    <ligand>
        <name>heme</name>
        <dbReference type="ChEBI" id="CHEBI:30413"/>
    </ligand>
    <ligandPart>
        <name>Fe</name>
        <dbReference type="ChEBI" id="CHEBI:18248"/>
    </ligandPart>
</feature>
<evidence type="ECO:0000256" key="2">
    <source>
        <dbReference type="ARBA" id="ARBA00010617"/>
    </source>
</evidence>